<gene>
    <name evidence="3" type="primary">Dgri\GH14651</name>
    <name evidence="3" type="ORF">Dgri_GH14651</name>
</gene>
<dbReference type="InterPro" id="IPR044822">
    <property type="entry name" value="Myb_DNA-bind_4"/>
</dbReference>
<feature type="region of interest" description="Disordered" evidence="1">
    <location>
        <begin position="48"/>
        <end position="69"/>
    </location>
</feature>
<dbReference type="FunCoup" id="B4IXR4">
    <property type="interactions" value="162"/>
</dbReference>
<feature type="domain" description="Myb/SANT-like DNA-binding" evidence="2">
    <location>
        <begin position="183"/>
        <end position="264"/>
    </location>
</feature>
<reference evidence="3 4" key="1">
    <citation type="journal article" date="2007" name="Nature">
        <title>Evolution of genes and genomes on the Drosophila phylogeny.</title>
        <authorList>
            <consortium name="Drosophila 12 Genomes Consortium"/>
            <person name="Clark A.G."/>
            <person name="Eisen M.B."/>
            <person name="Smith D.R."/>
            <person name="Bergman C.M."/>
            <person name="Oliver B."/>
            <person name="Markow T.A."/>
            <person name="Kaufman T.C."/>
            <person name="Kellis M."/>
            <person name="Gelbart W."/>
            <person name="Iyer V.N."/>
            <person name="Pollard D.A."/>
            <person name="Sackton T.B."/>
            <person name="Larracuente A.M."/>
            <person name="Singh N.D."/>
            <person name="Abad J.P."/>
            <person name="Abt D.N."/>
            <person name="Adryan B."/>
            <person name="Aguade M."/>
            <person name="Akashi H."/>
            <person name="Anderson W.W."/>
            <person name="Aquadro C.F."/>
            <person name="Ardell D.H."/>
            <person name="Arguello R."/>
            <person name="Artieri C.G."/>
            <person name="Barbash D.A."/>
            <person name="Barker D."/>
            <person name="Barsanti P."/>
            <person name="Batterham P."/>
            <person name="Batzoglou S."/>
            <person name="Begun D."/>
            <person name="Bhutkar A."/>
            <person name="Blanco E."/>
            <person name="Bosak S.A."/>
            <person name="Bradley R.K."/>
            <person name="Brand A.D."/>
            <person name="Brent M.R."/>
            <person name="Brooks A.N."/>
            <person name="Brown R.H."/>
            <person name="Butlin R.K."/>
            <person name="Caggese C."/>
            <person name="Calvi B.R."/>
            <person name="Bernardo de Carvalho A."/>
            <person name="Caspi A."/>
            <person name="Castrezana S."/>
            <person name="Celniker S.E."/>
            <person name="Chang J.L."/>
            <person name="Chapple C."/>
            <person name="Chatterji S."/>
            <person name="Chinwalla A."/>
            <person name="Civetta A."/>
            <person name="Clifton S.W."/>
            <person name="Comeron J.M."/>
            <person name="Costello J.C."/>
            <person name="Coyne J.A."/>
            <person name="Daub J."/>
            <person name="David R.G."/>
            <person name="Delcher A.L."/>
            <person name="Delehaunty K."/>
            <person name="Do C.B."/>
            <person name="Ebling H."/>
            <person name="Edwards K."/>
            <person name="Eickbush T."/>
            <person name="Evans J.D."/>
            <person name="Filipski A."/>
            <person name="Findeiss S."/>
            <person name="Freyhult E."/>
            <person name="Fulton L."/>
            <person name="Fulton R."/>
            <person name="Garcia A.C."/>
            <person name="Gardiner A."/>
            <person name="Garfield D.A."/>
            <person name="Garvin B.E."/>
            <person name="Gibson G."/>
            <person name="Gilbert D."/>
            <person name="Gnerre S."/>
            <person name="Godfrey J."/>
            <person name="Good R."/>
            <person name="Gotea V."/>
            <person name="Gravely B."/>
            <person name="Greenberg A.J."/>
            <person name="Griffiths-Jones S."/>
            <person name="Gross S."/>
            <person name="Guigo R."/>
            <person name="Gustafson E.A."/>
            <person name="Haerty W."/>
            <person name="Hahn M.W."/>
            <person name="Halligan D.L."/>
            <person name="Halpern A.L."/>
            <person name="Halter G.M."/>
            <person name="Han M.V."/>
            <person name="Heger A."/>
            <person name="Hillier L."/>
            <person name="Hinrichs A.S."/>
            <person name="Holmes I."/>
            <person name="Hoskins R.A."/>
            <person name="Hubisz M.J."/>
            <person name="Hultmark D."/>
            <person name="Huntley M.A."/>
            <person name="Jaffe D.B."/>
            <person name="Jagadeeshan S."/>
            <person name="Jeck W.R."/>
            <person name="Johnson J."/>
            <person name="Jones C.D."/>
            <person name="Jordan W.C."/>
            <person name="Karpen G.H."/>
            <person name="Kataoka E."/>
            <person name="Keightley P.D."/>
            <person name="Kheradpour P."/>
            <person name="Kirkness E.F."/>
            <person name="Koerich L.B."/>
            <person name="Kristiansen K."/>
            <person name="Kudrna D."/>
            <person name="Kulathinal R.J."/>
            <person name="Kumar S."/>
            <person name="Kwok R."/>
            <person name="Lander E."/>
            <person name="Langley C.H."/>
            <person name="Lapoint R."/>
            <person name="Lazzaro B.P."/>
            <person name="Lee S.J."/>
            <person name="Levesque L."/>
            <person name="Li R."/>
            <person name="Lin C.F."/>
            <person name="Lin M.F."/>
            <person name="Lindblad-Toh K."/>
            <person name="Llopart A."/>
            <person name="Long M."/>
            <person name="Low L."/>
            <person name="Lozovsky E."/>
            <person name="Lu J."/>
            <person name="Luo M."/>
            <person name="Machado C.A."/>
            <person name="Makalowski W."/>
            <person name="Marzo M."/>
            <person name="Matsuda M."/>
            <person name="Matzkin L."/>
            <person name="McAllister B."/>
            <person name="McBride C.S."/>
            <person name="McKernan B."/>
            <person name="McKernan K."/>
            <person name="Mendez-Lago M."/>
            <person name="Minx P."/>
            <person name="Mollenhauer M.U."/>
            <person name="Montooth K."/>
            <person name="Mount S.M."/>
            <person name="Mu X."/>
            <person name="Myers E."/>
            <person name="Negre B."/>
            <person name="Newfeld S."/>
            <person name="Nielsen R."/>
            <person name="Noor M.A."/>
            <person name="O'Grady P."/>
            <person name="Pachter L."/>
            <person name="Papaceit M."/>
            <person name="Parisi M.J."/>
            <person name="Parisi M."/>
            <person name="Parts L."/>
            <person name="Pedersen J.S."/>
            <person name="Pesole G."/>
            <person name="Phillippy A.M."/>
            <person name="Ponting C.P."/>
            <person name="Pop M."/>
            <person name="Porcelli D."/>
            <person name="Powell J.R."/>
            <person name="Prohaska S."/>
            <person name="Pruitt K."/>
            <person name="Puig M."/>
            <person name="Quesneville H."/>
            <person name="Ram K.R."/>
            <person name="Rand D."/>
            <person name="Rasmussen M.D."/>
            <person name="Reed L.K."/>
            <person name="Reenan R."/>
            <person name="Reily A."/>
            <person name="Remington K.A."/>
            <person name="Rieger T.T."/>
            <person name="Ritchie M.G."/>
            <person name="Robin C."/>
            <person name="Rogers Y.H."/>
            <person name="Rohde C."/>
            <person name="Rozas J."/>
            <person name="Rubenfield M.J."/>
            <person name="Ruiz A."/>
            <person name="Russo S."/>
            <person name="Salzberg S.L."/>
            <person name="Sanchez-Gracia A."/>
            <person name="Saranga D.J."/>
            <person name="Sato H."/>
            <person name="Schaeffer S.W."/>
            <person name="Schatz M.C."/>
            <person name="Schlenke T."/>
            <person name="Schwartz R."/>
            <person name="Segarra C."/>
            <person name="Singh R.S."/>
            <person name="Sirot L."/>
            <person name="Sirota M."/>
            <person name="Sisneros N.B."/>
            <person name="Smith C.D."/>
            <person name="Smith T.F."/>
            <person name="Spieth J."/>
            <person name="Stage D.E."/>
            <person name="Stark A."/>
            <person name="Stephan W."/>
            <person name="Strausberg R.L."/>
            <person name="Strempel S."/>
            <person name="Sturgill D."/>
            <person name="Sutton G."/>
            <person name="Sutton G.G."/>
            <person name="Tao W."/>
            <person name="Teichmann S."/>
            <person name="Tobari Y.N."/>
            <person name="Tomimura Y."/>
            <person name="Tsolas J.M."/>
            <person name="Valente V.L."/>
            <person name="Venter E."/>
            <person name="Venter J.C."/>
            <person name="Vicario S."/>
            <person name="Vieira F.G."/>
            <person name="Vilella A.J."/>
            <person name="Villasante A."/>
            <person name="Walenz B."/>
            <person name="Wang J."/>
            <person name="Wasserman M."/>
            <person name="Watts T."/>
            <person name="Wilson D."/>
            <person name="Wilson R.K."/>
            <person name="Wing R.A."/>
            <person name="Wolfner M.F."/>
            <person name="Wong A."/>
            <person name="Wong G.K."/>
            <person name="Wu C.I."/>
            <person name="Wu G."/>
            <person name="Yamamoto D."/>
            <person name="Yang H.P."/>
            <person name="Yang S.P."/>
            <person name="Yorke J.A."/>
            <person name="Yoshida K."/>
            <person name="Zdobnov E."/>
            <person name="Zhang P."/>
            <person name="Zhang Y."/>
            <person name="Zimin A.V."/>
            <person name="Baldwin J."/>
            <person name="Abdouelleil A."/>
            <person name="Abdulkadir J."/>
            <person name="Abebe A."/>
            <person name="Abera B."/>
            <person name="Abreu J."/>
            <person name="Acer S.C."/>
            <person name="Aftuck L."/>
            <person name="Alexander A."/>
            <person name="An P."/>
            <person name="Anderson E."/>
            <person name="Anderson S."/>
            <person name="Arachi H."/>
            <person name="Azer M."/>
            <person name="Bachantsang P."/>
            <person name="Barry A."/>
            <person name="Bayul T."/>
            <person name="Berlin A."/>
            <person name="Bessette D."/>
            <person name="Bloom T."/>
            <person name="Blye J."/>
            <person name="Boguslavskiy L."/>
            <person name="Bonnet C."/>
            <person name="Boukhgalter B."/>
            <person name="Bourzgui I."/>
            <person name="Brown A."/>
            <person name="Cahill P."/>
            <person name="Channer S."/>
            <person name="Cheshatsang Y."/>
            <person name="Chuda L."/>
            <person name="Citroen M."/>
            <person name="Collymore A."/>
            <person name="Cooke P."/>
            <person name="Costello M."/>
            <person name="D'Aco K."/>
            <person name="Daza R."/>
            <person name="De Haan G."/>
            <person name="DeGray S."/>
            <person name="DeMaso C."/>
            <person name="Dhargay N."/>
            <person name="Dooley K."/>
            <person name="Dooley E."/>
            <person name="Doricent M."/>
            <person name="Dorje P."/>
            <person name="Dorjee K."/>
            <person name="Dupes A."/>
            <person name="Elong R."/>
            <person name="Falk J."/>
            <person name="Farina A."/>
            <person name="Faro S."/>
            <person name="Ferguson D."/>
            <person name="Fisher S."/>
            <person name="Foley C.D."/>
            <person name="Franke A."/>
            <person name="Friedrich D."/>
            <person name="Gadbois L."/>
            <person name="Gearin G."/>
            <person name="Gearin C.R."/>
            <person name="Giannoukos G."/>
            <person name="Goode T."/>
            <person name="Graham J."/>
            <person name="Grandbois E."/>
            <person name="Grewal S."/>
            <person name="Gyaltsen K."/>
            <person name="Hafez N."/>
            <person name="Hagos B."/>
            <person name="Hall J."/>
            <person name="Henson C."/>
            <person name="Hollinger A."/>
            <person name="Honan T."/>
            <person name="Huard M.D."/>
            <person name="Hughes L."/>
            <person name="Hurhula B."/>
            <person name="Husby M.E."/>
            <person name="Kamat A."/>
            <person name="Kanga B."/>
            <person name="Kashin S."/>
            <person name="Khazanovich D."/>
            <person name="Kisner P."/>
            <person name="Lance K."/>
            <person name="Lara M."/>
            <person name="Lee W."/>
            <person name="Lennon N."/>
            <person name="Letendre F."/>
            <person name="LeVine R."/>
            <person name="Lipovsky A."/>
            <person name="Liu X."/>
            <person name="Liu J."/>
            <person name="Liu S."/>
            <person name="Lokyitsang T."/>
            <person name="Lokyitsang Y."/>
            <person name="Lubonja R."/>
            <person name="Lui A."/>
            <person name="MacDonald P."/>
            <person name="Magnisalis V."/>
            <person name="Maru K."/>
            <person name="Matthews C."/>
            <person name="McCusker W."/>
            <person name="McDonough S."/>
            <person name="Mehta T."/>
            <person name="Meldrim J."/>
            <person name="Meneus L."/>
            <person name="Mihai O."/>
            <person name="Mihalev A."/>
            <person name="Mihova T."/>
            <person name="Mittelman R."/>
            <person name="Mlenga V."/>
            <person name="Montmayeur A."/>
            <person name="Mulrain L."/>
            <person name="Navidi A."/>
            <person name="Naylor J."/>
            <person name="Negash T."/>
            <person name="Nguyen T."/>
            <person name="Nguyen N."/>
            <person name="Nicol R."/>
            <person name="Norbu C."/>
            <person name="Norbu N."/>
            <person name="Novod N."/>
            <person name="O'Neill B."/>
            <person name="Osman S."/>
            <person name="Markiewicz E."/>
            <person name="Oyono O.L."/>
            <person name="Patti C."/>
            <person name="Phunkhang P."/>
            <person name="Pierre F."/>
            <person name="Priest M."/>
            <person name="Raghuraman S."/>
            <person name="Rege F."/>
            <person name="Reyes R."/>
            <person name="Rise C."/>
            <person name="Rogov P."/>
            <person name="Ross K."/>
            <person name="Ryan E."/>
            <person name="Settipalli S."/>
            <person name="Shea T."/>
            <person name="Sherpa N."/>
            <person name="Shi L."/>
            <person name="Shih D."/>
            <person name="Sparrow T."/>
            <person name="Spaulding J."/>
            <person name="Stalker J."/>
            <person name="Stange-Thomann N."/>
            <person name="Stavropoulos S."/>
            <person name="Stone C."/>
            <person name="Strader C."/>
            <person name="Tesfaye S."/>
            <person name="Thomson T."/>
            <person name="Thoulutsang Y."/>
            <person name="Thoulutsang D."/>
            <person name="Topham K."/>
            <person name="Topping I."/>
            <person name="Tsamla T."/>
            <person name="Vassiliev H."/>
            <person name="Vo A."/>
            <person name="Wangchuk T."/>
            <person name="Wangdi T."/>
            <person name="Weiand M."/>
            <person name="Wilkinson J."/>
            <person name="Wilson A."/>
            <person name="Yadav S."/>
            <person name="Young G."/>
            <person name="Yu Q."/>
            <person name="Zembek L."/>
            <person name="Zhong D."/>
            <person name="Zimmer A."/>
            <person name="Zwirko Z."/>
            <person name="Jaffe D.B."/>
            <person name="Alvarez P."/>
            <person name="Brockman W."/>
            <person name="Butler J."/>
            <person name="Chin C."/>
            <person name="Gnerre S."/>
            <person name="Grabherr M."/>
            <person name="Kleber M."/>
            <person name="Mauceli E."/>
            <person name="MacCallum I."/>
        </authorList>
    </citation>
    <scope>NUCLEOTIDE SEQUENCE [LARGE SCALE GENOMIC DNA]</scope>
    <source>
        <strain evidence="4">Tucson 15287-2541.00</strain>
    </source>
</reference>
<dbReference type="Proteomes" id="UP000001070">
    <property type="component" value="Unassembled WGS sequence"/>
</dbReference>
<protein>
    <submittedName>
        <fullName evidence="3">GH14651</fullName>
    </submittedName>
</protein>
<organism evidence="4">
    <name type="scientific">Drosophila grimshawi</name>
    <name type="common">Hawaiian fruit fly</name>
    <name type="synonym">Idiomyia grimshawi</name>
    <dbReference type="NCBI Taxonomy" id="7222"/>
    <lineage>
        <taxon>Eukaryota</taxon>
        <taxon>Metazoa</taxon>
        <taxon>Ecdysozoa</taxon>
        <taxon>Arthropoda</taxon>
        <taxon>Hexapoda</taxon>
        <taxon>Insecta</taxon>
        <taxon>Pterygota</taxon>
        <taxon>Neoptera</taxon>
        <taxon>Endopterygota</taxon>
        <taxon>Diptera</taxon>
        <taxon>Brachycera</taxon>
        <taxon>Muscomorpha</taxon>
        <taxon>Ephydroidea</taxon>
        <taxon>Drosophilidae</taxon>
        <taxon>Drosophila</taxon>
        <taxon>Hawaiian Drosophila</taxon>
    </lineage>
</organism>
<evidence type="ECO:0000313" key="4">
    <source>
        <dbReference type="Proteomes" id="UP000001070"/>
    </source>
</evidence>
<dbReference type="STRING" id="7222.B4IXR4"/>
<dbReference type="Pfam" id="PF13837">
    <property type="entry name" value="Myb_DNA-bind_4"/>
    <property type="match status" value="1"/>
</dbReference>
<dbReference type="GO" id="GO:0016604">
    <property type="term" value="C:nuclear body"/>
    <property type="evidence" value="ECO:0007669"/>
    <property type="project" value="TreeGrafter"/>
</dbReference>
<dbReference type="OMA" id="WRYFKRV"/>
<accession>B4IXR4</accession>
<dbReference type="AlphaFoldDB" id="B4IXR4"/>
<dbReference type="eggNOG" id="ENOG502T94E">
    <property type="taxonomic scope" value="Eukaryota"/>
</dbReference>
<dbReference type="EMBL" id="CH916366">
    <property type="protein sequence ID" value="EDV97526.1"/>
    <property type="molecule type" value="Genomic_DNA"/>
</dbReference>
<dbReference type="PANTHER" id="PTHR22666">
    <property type="entry name" value="MYB_SANT-LIKE DNA-BINDING DOMAIN-CONTAINING PROTEIN 1"/>
    <property type="match status" value="1"/>
</dbReference>
<feature type="region of interest" description="Disordered" evidence="1">
    <location>
        <begin position="295"/>
        <end position="330"/>
    </location>
</feature>
<dbReference type="KEGG" id="dgr:6558362"/>
<dbReference type="OrthoDB" id="691673at2759"/>
<dbReference type="InParanoid" id="B4IXR4"/>
<dbReference type="GO" id="GO:0045893">
    <property type="term" value="P:positive regulation of DNA-templated transcription"/>
    <property type="evidence" value="ECO:0007669"/>
    <property type="project" value="TreeGrafter"/>
</dbReference>
<name>B4IXR4_DROGR</name>
<feature type="compositionally biased region" description="Acidic residues" evidence="1">
    <location>
        <begin position="320"/>
        <end position="330"/>
    </location>
</feature>
<proteinExistence type="predicted"/>
<dbReference type="HOGENOM" id="CLU_054457_0_0_1"/>
<keyword evidence="4" id="KW-1185">Reference proteome</keyword>
<dbReference type="PhylomeDB" id="B4IXR4"/>
<feature type="compositionally biased region" description="Acidic residues" evidence="1">
    <location>
        <begin position="59"/>
        <end position="68"/>
    </location>
</feature>
<sequence length="410" mass="47429">MKPTKGQKSAQCYRISNGNKKLMVTGKGRLSVSHNPIHKRCIQTKLSKRVQRKNSPPETMDECPEDDLSPFHDMEFTANADEPEQDDSQNRVLNSLKSKLRPLFQLFSEDSCSPTKPTGTLEPLQPDKPQIIYKNICLSSSDESSSLHEECNLSSTDIDVRRSRIKSMDAAEVASNCPGLNRFEWSPKSTNILLDLWEKNLRDIRGTRKNSQIHKEMAQEMIDYGPSHREIKHKMDNMSRKYRLEAQKIKSGTATNWRYFKRVQLLLIGTPSVDFEEIIFENTDSTTFFNADTSDESRQFNENNLPKLPQREPTPIEEVTQAEEDEEEQEEEVLEEPGQHIEEMKDHPSPHRVKYKTHVKTEPKVDQMLQIEEEKLLVEKQKLRVMQHISRELASIGKTLVELLRNAKKK</sequence>
<evidence type="ECO:0000313" key="3">
    <source>
        <dbReference type="EMBL" id="EDV97526.1"/>
    </source>
</evidence>
<evidence type="ECO:0000256" key="1">
    <source>
        <dbReference type="SAM" id="MobiDB-lite"/>
    </source>
</evidence>
<dbReference type="InterPro" id="IPR026095">
    <property type="entry name" value="Myb/SANT-like_DNA-bd_dom_prot"/>
</dbReference>
<evidence type="ECO:0000259" key="2">
    <source>
        <dbReference type="Pfam" id="PF13837"/>
    </source>
</evidence>
<dbReference type="PANTHER" id="PTHR22666:SF3">
    <property type="entry name" value="MYB_SANT-LIKE DNA-BINDING DOMAIN-CONTAINING PROTEIN 1"/>
    <property type="match status" value="1"/>
</dbReference>